<gene>
    <name evidence="4" type="ORF">GCM10009559_77850</name>
</gene>
<dbReference type="InterPro" id="IPR028082">
    <property type="entry name" value="Peripla_BP_I"/>
</dbReference>
<evidence type="ECO:0000313" key="4">
    <source>
        <dbReference type="EMBL" id="GAA0908539.1"/>
    </source>
</evidence>
<keyword evidence="5" id="KW-1185">Reference proteome</keyword>
<evidence type="ECO:0000256" key="2">
    <source>
        <dbReference type="ARBA" id="ARBA00022729"/>
    </source>
</evidence>
<feature type="domain" description="Leucine-binding protein" evidence="3">
    <location>
        <begin position="47"/>
        <end position="385"/>
    </location>
</feature>
<reference evidence="4 5" key="1">
    <citation type="journal article" date="2019" name="Int. J. Syst. Evol. Microbiol.">
        <title>The Global Catalogue of Microorganisms (GCM) 10K type strain sequencing project: providing services to taxonomists for standard genome sequencing and annotation.</title>
        <authorList>
            <consortium name="The Broad Institute Genomics Platform"/>
            <consortium name="The Broad Institute Genome Sequencing Center for Infectious Disease"/>
            <person name="Wu L."/>
            <person name="Ma J."/>
        </authorList>
    </citation>
    <scope>NUCLEOTIDE SEQUENCE [LARGE SCALE GENOMIC DNA]</scope>
    <source>
        <strain evidence="4 5">JCM 11117</strain>
    </source>
</reference>
<proteinExistence type="inferred from homology"/>
<sequence length="408" mass="42068">MDPHLLTRRRLLGLFGAAASVPVISACGSSVGGSGGGETGGGGGGAVKVGLVVPQSGVYAALGTDMQRGWELWLEQNGGKFGDRTVETVIADEGETPQTGVPAVQKVLQSDGVDVVVGLVNSATALGVRDTMAEARKLLIVTNAGAEDVTGPGRTPYVWRSSFTNGQIAAAMGTHLAESGFAEGVFAIAPDYAAGKEVISNFTRAFETGGGQVVGSATPPFGTTSDYQPFLTQIQGSGARATFCFFSGSEAITFVQQYAQFGLADTIPLYGSGFLTEGNVLPQQGDAALGVQTTLHYSDQLDTPVNKAFVDAYSSAHGEAPSCFAVQTYDAANVLNRALRTATALDGDALGAALGQVGTIDDSPRGPWVFENQTPRQNIYLRRVENVGGTLVNAVVQDLGPQSQPAPA</sequence>
<dbReference type="InterPro" id="IPR051010">
    <property type="entry name" value="BCAA_transport"/>
</dbReference>
<dbReference type="Proteomes" id="UP001499967">
    <property type="component" value="Unassembled WGS sequence"/>
</dbReference>
<dbReference type="SUPFAM" id="SSF53822">
    <property type="entry name" value="Periplasmic binding protein-like I"/>
    <property type="match status" value="1"/>
</dbReference>
<dbReference type="RefSeq" id="WP_343946899.1">
    <property type="nucleotide sequence ID" value="NZ_BAAAHP010000328.1"/>
</dbReference>
<comment type="caution">
    <text evidence="4">The sequence shown here is derived from an EMBL/GenBank/DDBJ whole genome shotgun (WGS) entry which is preliminary data.</text>
</comment>
<accession>A0ABN1NIC8</accession>
<dbReference type="Pfam" id="PF13458">
    <property type="entry name" value="Peripla_BP_6"/>
    <property type="match status" value="1"/>
</dbReference>
<evidence type="ECO:0000256" key="1">
    <source>
        <dbReference type="ARBA" id="ARBA00010062"/>
    </source>
</evidence>
<protein>
    <submittedName>
        <fullName evidence="4">ABC transporter substrate-binding protein</fullName>
    </submittedName>
</protein>
<dbReference type="PANTHER" id="PTHR30483:SF6">
    <property type="entry name" value="PERIPLASMIC BINDING PROTEIN OF ABC TRANSPORTER FOR NATURAL AMINO ACIDS"/>
    <property type="match status" value="1"/>
</dbReference>
<organism evidence="4 5">
    <name type="scientific">Pseudonocardia zijingensis</name>
    <dbReference type="NCBI Taxonomy" id="153376"/>
    <lineage>
        <taxon>Bacteria</taxon>
        <taxon>Bacillati</taxon>
        <taxon>Actinomycetota</taxon>
        <taxon>Actinomycetes</taxon>
        <taxon>Pseudonocardiales</taxon>
        <taxon>Pseudonocardiaceae</taxon>
        <taxon>Pseudonocardia</taxon>
    </lineage>
</organism>
<dbReference type="EMBL" id="BAAAHP010000328">
    <property type="protein sequence ID" value="GAA0908539.1"/>
    <property type="molecule type" value="Genomic_DNA"/>
</dbReference>
<name>A0ABN1NIC8_9PSEU</name>
<evidence type="ECO:0000313" key="5">
    <source>
        <dbReference type="Proteomes" id="UP001499967"/>
    </source>
</evidence>
<dbReference type="InterPro" id="IPR028081">
    <property type="entry name" value="Leu-bd"/>
</dbReference>
<dbReference type="PANTHER" id="PTHR30483">
    <property type="entry name" value="LEUCINE-SPECIFIC-BINDING PROTEIN"/>
    <property type="match status" value="1"/>
</dbReference>
<keyword evidence="2" id="KW-0732">Signal</keyword>
<evidence type="ECO:0000259" key="3">
    <source>
        <dbReference type="Pfam" id="PF13458"/>
    </source>
</evidence>
<dbReference type="Gene3D" id="3.40.50.2300">
    <property type="match status" value="2"/>
</dbReference>
<dbReference type="CDD" id="cd20014">
    <property type="entry name" value="PBP1_RPA0668_benzoate-like"/>
    <property type="match status" value="1"/>
</dbReference>
<comment type="similarity">
    <text evidence="1">Belongs to the leucine-binding protein family.</text>
</comment>